<evidence type="ECO:0000313" key="2">
    <source>
        <dbReference type="Proteomes" id="UP001152799"/>
    </source>
</evidence>
<dbReference type="Proteomes" id="UP001152799">
    <property type="component" value="Chromosome 1"/>
</dbReference>
<sequence length="113" mass="12904">MDVREVCRLCPFGVDKAKLVSVFDERLSARSRNYIKKAILVATGIEIGDYSCNGKSRKNGLEISRKCKWQLVCPELSRPADTILMDIEEYFEEQPGIHISTCRDAYIPTRLFS</sequence>
<protein>
    <submittedName>
        <fullName evidence="1">Uncharacterized protein</fullName>
    </submittedName>
</protein>
<dbReference type="AlphaFoldDB" id="A0A9N9MDW0"/>
<proteinExistence type="predicted"/>
<accession>A0A9N9MDW0</accession>
<dbReference type="EMBL" id="OU892277">
    <property type="protein sequence ID" value="CAG9759754.1"/>
    <property type="molecule type" value="Genomic_DNA"/>
</dbReference>
<organism evidence="1 2">
    <name type="scientific">Ceutorhynchus assimilis</name>
    <name type="common">cabbage seed weevil</name>
    <dbReference type="NCBI Taxonomy" id="467358"/>
    <lineage>
        <taxon>Eukaryota</taxon>
        <taxon>Metazoa</taxon>
        <taxon>Ecdysozoa</taxon>
        <taxon>Arthropoda</taxon>
        <taxon>Hexapoda</taxon>
        <taxon>Insecta</taxon>
        <taxon>Pterygota</taxon>
        <taxon>Neoptera</taxon>
        <taxon>Endopterygota</taxon>
        <taxon>Coleoptera</taxon>
        <taxon>Polyphaga</taxon>
        <taxon>Cucujiformia</taxon>
        <taxon>Curculionidae</taxon>
        <taxon>Ceutorhynchinae</taxon>
        <taxon>Ceutorhynchus</taxon>
    </lineage>
</organism>
<gene>
    <name evidence="1" type="ORF">CEUTPL_LOCUS496</name>
</gene>
<reference evidence="1" key="1">
    <citation type="submission" date="2022-01" db="EMBL/GenBank/DDBJ databases">
        <authorList>
            <person name="King R."/>
        </authorList>
    </citation>
    <scope>NUCLEOTIDE SEQUENCE</scope>
</reference>
<evidence type="ECO:0000313" key="1">
    <source>
        <dbReference type="EMBL" id="CAG9759754.1"/>
    </source>
</evidence>
<keyword evidence="2" id="KW-1185">Reference proteome</keyword>
<name>A0A9N9MDW0_9CUCU</name>